<dbReference type="Proteomes" id="UP000025227">
    <property type="component" value="Unplaced"/>
</dbReference>
<protein>
    <submittedName>
        <fullName evidence="2">V-type proton ATPase subunit d</fullName>
    </submittedName>
</protein>
<organism evidence="1 2">
    <name type="scientific">Haemonchus contortus</name>
    <name type="common">Barber pole worm</name>
    <dbReference type="NCBI Taxonomy" id="6289"/>
    <lineage>
        <taxon>Eukaryota</taxon>
        <taxon>Metazoa</taxon>
        <taxon>Ecdysozoa</taxon>
        <taxon>Nematoda</taxon>
        <taxon>Chromadorea</taxon>
        <taxon>Rhabditida</taxon>
        <taxon>Rhabditina</taxon>
        <taxon>Rhabditomorpha</taxon>
        <taxon>Strongyloidea</taxon>
        <taxon>Trichostrongylidae</taxon>
        <taxon>Haemonchus</taxon>
    </lineage>
</organism>
<dbReference type="AlphaFoldDB" id="A0A7I4Z680"/>
<keyword evidence="1" id="KW-1185">Reference proteome</keyword>
<evidence type="ECO:0000313" key="1">
    <source>
        <dbReference type="Proteomes" id="UP000025227"/>
    </source>
</evidence>
<name>A0A7I4Z680_HAECO</name>
<sequence length="104" mass="11422">MRNTTGSLNNFTIATKKQGVADMPKSLYLKNLEPIRKRGMARAAGNYKLTSEVAKLRIEAIKGAAVMDEAAEAKKHDSKAQRSFANYKTKMTSLRCPNGTLDTS</sequence>
<accession>A0A7I4Z680</accession>
<reference evidence="2" key="1">
    <citation type="submission" date="2020-12" db="UniProtKB">
        <authorList>
            <consortium name="WormBaseParasite"/>
        </authorList>
    </citation>
    <scope>IDENTIFICATION</scope>
    <source>
        <strain evidence="2">MHco3</strain>
    </source>
</reference>
<dbReference type="WBParaSite" id="HCON_00179540-00001">
    <property type="protein sequence ID" value="HCON_00179540-00001"/>
    <property type="gene ID" value="HCON_00179540"/>
</dbReference>
<evidence type="ECO:0000313" key="2">
    <source>
        <dbReference type="WBParaSite" id="HCON_00179540-00001"/>
    </source>
</evidence>
<proteinExistence type="predicted"/>